<dbReference type="RefSeq" id="WP_080522912.1">
    <property type="nucleotide sequence ID" value="NZ_LPUF01000001.1"/>
</dbReference>
<comment type="caution">
    <text evidence="1">The sequence shown here is derived from an EMBL/GenBank/DDBJ whole genome shotgun (WGS) entry which is preliminary data.</text>
</comment>
<sequence>MSLAYLQELNSALEKQLFRLDYSYQQVKALSDPADINIEEFNQFENLCSRYARTIDFLVRKYFRFLDDVEFENQGTLINEIMRNSLRYAQRYTKVRETPE</sequence>
<dbReference type="STRING" id="1420851.AU255_10935"/>
<keyword evidence="2" id="KW-1185">Reference proteome</keyword>
<dbReference type="OrthoDB" id="13547at2"/>
<dbReference type="EMBL" id="LPUF01000001">
    <property type="protein sequence ID" value="OQK18307.1"/>
    <property type="molecule type" value="Genomic_DNA"/>
</dbReference>
<organism evidence="1 2">
    <name type="scientific">Methyloprofundus sedimenti</name>
    <dbReference type="NCBI Taxonomy" id="1420851"/>
    <lineage>
        <taxon>Bacteria</taxon>
        <taxon>Pseudomonadati</taxon>
        <taxon>Pseudomonadota</taxon>
        <taxon>Gammaproteobacteria</taxon>
        <taxon>Methylococcales</taxon>
        <taxon>Methylococcaceae</taxon>
        <taxon>Methyloprofundus</taxon>
    </lineage>
</organism>
<accession>A0A1V8M9T8</accession>
<dbReference type="Proteomes" id="UP000191980">
    <property type="component" value="Unassembled WGS sequence"/>
</dbReference>
<evidence type="ECO:0000313" key="1">
    <source>
        <dbReference type="EMBL" id="OQK18307.1"/>
    </source>
</evidence>
<name>A0A1V8M9T8_9GAMM</name>
<proteinExistence type="predicted"/>
<reference evidence="1 2" key="1">
    <citation type="submission" date="2015-12" db="EMBL/GenBank/DDBJ databases">
        <authorList>
            <person name="Shamseldin A."/>
            <person name="Moawad H."/>
            <person name="Abd El-Rahim W.M."/>
            <person name="Sadowsky M.J."/>
        </authorList>
    </citation>
    <scope>NUCLEOTIDE SEQUENCE [LARGE SCALE GENOMIC DNA]</scope>
    <source>
        <strain evidence="1 2">WF1</strain>
    </source>
</reference>
<protein>
    <submittedName>
        <fullName evidence="1">Uncharacterized protein</fullName>
    </submittedName>
</protein>
<evidence type="ECO:0000313" key="2">
    <source>
        <dbReference type="Proteomes" id="UP000191980"/>
    </source>
</evidence>
<dbReference type="AlphaFoldDB" id="A0A1V8M9T8"/>
<gene>
    <name evidence="1" type="ORF">AU255_10935</name>
</gene>